<proteinExistence type="predicted"/>
<feature type="transmembrane region" description="Helical" evidence="2">
    <location>
        <begin position="92"/>
        <end position="117"/>
    </location>
</feature>
<dbReference type="Pfam" id="PF09851">
    <property type="entry name" value="SHOCT"/>
    <property type="match status" value="1"/>
</dbReference>
<dbReference type="EMBL" id="QKNY01000007">
    <property type="protein sequence ID" value="RJX43774.1"/>
    <property type="molecule type" value="Genomic_DNA"/>
</dbReference>
<keyword evidence="5" id="KW-1185">Reference proteome</keyword>
<feature type="domain" description="SHOCT" evidence="3">
    <location>
        <begin position="280"/>
        <end position="303"/>
    </location>
</feature>
<feature type="compositionally biased region" description="Basic and acidic residues" evidence="1">
    <location>
        <begin position="285"/>
        <end position="298"/>
    </location>
</feature>
<dbReference type="InterPro" id="IPR018649">
    <property type="entry name" value="SHOCT"/>
</dbReference>
<reference evidence="4 5" key="1">
    <citation type="submission" date="2018-06" db="EMBL/GenBank/DDBJ databases">
        <title>Halonotius sp. F13-13 a new haloarchaeeon isolated from a solar saltern from Isla Cristina, Huelva, Spain.</title>
        <authorList>
            <person name="Duran-Viseras A."/>
            <person name="Sanchez-Porro C."/>
            <person name="Ventosa A."/>
        </authorList>
    </citation>
    <scope>NUCLEOTIDE SEQUENCE [LARGE SCALE GENOMIC DNA]</scope>
    <source>
        <strain evidence="4 5">F13-13</strain>
    </source>
</reference>
<gene>
    <name evidence="4" type="ORF">DM826_05590</name>
</gene>
<keyword evidence="2" id="KW-1133">Transmembrane helix</keyword>
<dbReference type="AlphaFoldDB" id="A0A3A6Q9R5"/>
<keyword evidence="2" id="KW-0812">Transmembrane</keyword>
<name>A0A3A6Q9R5_9EURY</name>
<evidence type="ECO:0000256" key="1">
    <source>
        <dbReference type="SAM" id="MobiDB-lite"/>
    </source>
</evidence>
<accession>A0A3A6Q9R5</accession>
<organism evidence="4 5">
    <name type="scientific">Halonotius aquaticus</name>
    <dbReference type="NCBI Taxonomy" id="2216978"/>
    <lineage>
        <taxon>Archaea</taxon>
        <taxon>Methanobacteriati</taxon>
        <taxon>Methanobacteriota</taxon>
        <taxon>Stenosarchaea group</taxon>
        <taxon>Halobacteria</taxon>
        <taxon>Halobacteriales</taxon>
        <taxon>Haloferacaceae</taxon>
        <taxon>Halonotius</taxon>
    </lineage>
</organism>
<dbReference type="Proteomes" id="UP000276588">
    <property type="component" value="Unassembled WGS sequence"/>
</dbReference>
<evidence type="ECO:0000313" key="5">
    <source>
        <dbReference type="Proteomes" id="UP000276588"/>
    </source>
</evidence>
<protein>
    <recommendedName>
        <fullName evidence="3">SHOCT domain-containing protein</fullName>
    </recommendedName>
</protein>
<evidence type="ECO:0000259" key="3">
    <source>
        <dbReference type="Pfam" id="PF09851"/>
    </source>
</evidence>
<sequence length="311" mass="33167">MTTSAYHSPVLCCLLSVIPRSCSLLIAGTPQPGQINAVCFGSARVSRYSRGDNLVAPGDVVGDMSSTDRRTDSDGDTPTPARDAWLPTTTPVLGGLLVLVVLVFFGLLTALSGLGGGMMGGGMMGGGMGGGMVASPWLWLPLFVPPIVGFAVLLYTLQRRSQSGSTPTDAEATADPLEILEARYLDDEIDLAEYETRLGKLFDLDADGDSHPRVSRLAIQYARGEINRETLTGQLERLRSADDSVGAVDTETVVESAAALDRQDTHGAAASDTEQSSPTARLRRRYADGEVSHEEYKQRLTTLRETASEET</sequence>
<comment type="caution">
    <text evidence="4">The sequence shown here is derived from an EMBL/GenBank/DDBJ whole genome shotgun (WGS) entry which is preliminary data.</text>
</comment>
<evidence type="ECO:0000256" key="2">
    <source>
        <dbReference type="SAM" id="Phobius"/>
    </source>
</evidence>
<keyword evidence="2" id="KW-0472">Membrane</keyword>
<evidence type="ECO:0000313" key="4">
    <source>
        <dbReference type="EMBL" id="RJX43774.1"/>
    </source>
</evidence>
<feature type="transmembrane region" description="Helical" evidence="2">
    <location>
        <begin position="137"/>
        <end position="157"/>
    </location>
</feature>
<feature type="region of interest" description="Disordered" evidence="1">
    <location>
        <begin position="56"/>
        <end position="83"/>
    </location>
</feature>
<feature type="region of interest" description="Disordered" evidence="1">
    <location>
        <begin position="260"/>
        <end position="311"/>
    </location>
</feature>